<dbReference type="PROSITE" id="PS51375">
    <property type="entry name" value="PPR"/>
    <property type="match status" value="3"/>
</dbReference>
<feature type="repeat" description="PPR" evidence="2">
    <location>
        <begin position="151"/>
        <end position="185"/>
    </location>
</feature>
<sequence>MPLSFGSAAGEDIFIAIEGLGQARMIENDGSSVQGNDYTVGILMKGLCLTNRIADGFKLLQIMKSSSMKPNDVVYNTLLHALCKNGEIGRARSLMNEIKDGYCKEDNLVQSLMLLEKSFSLGFVPDVVTLMKVVEILCRAARVESKRGVVDVVAYNTLIKGFCRLGNVKVWHRFLKEMERKGCLPNVDTYNILISGFCESGIWILNFDTCDTLIEGLRSYNGWKSLKVVLEVVLVMIVCYVVCTRKICEMRHLSDLEKLFPRAMSNESGIANVLVYDCLIHGFCHEGFCRKHLRKEGSALKLLGDMVGRGCLPDVGNYSPLIDTFLGRLLSQGFKSVLANGRKQVFSSGYLTWNSWLLFSSSVCFVENIYKKYFFMKNFF</sequence>
<name>A0ABQ9KSZ7_HEVBR</name>
<protein>
    <recommendedName>
        <fullName evidence="5">Pentatricopeptide repeat-containing protein</fullName>
    </recommendedName>
</protein>
<dbReference type="PANTHER" id="PTHR47942:SF16">
    <property type="entry name" value="PENTATRICOPEPTIDE REPEAT DOMAIN CONTAINING PROTEIN-RELATED"/>
    <property type="match status" value="1"/>
</dbReference>
<dbReference type="InterPro" id="IPR002885">
    <property type="entry name" value="PPR_rpt"/>
</dbReference>
<dbReference type="NCBIfam" id="TIGR00756">
    <property type="entry name" value="PPR"/>
    <property type="match status" value="3"/>
</dbReference>
<reference evidence="3" key="1">
    <citation type="journal article" date="2023" name="Plant Biotechnol. J.">
        <title>Chromosome-level wild Hevea brasiliensis genome provides new tools for genomic-assisted breeding and valuable loci to elevate rubber yield.</title>
        <authorList>
            <person name="Cheng H."/>
            <person name="Song X."/>
            <person name="Hu Y."/>
            <person name="Wu T."/>
            <person name="Yang Q."/>
            <person name="An Z."/>
            <person name="Feng S."/>
            <person name="Deng Z."/>
            <person name="Wu W."/>
            <person name="Zeng X."/>
            <person name="Tu M."/>
            <person name="Wang X."/>
            <person name="Huang H."/>
        </authorList>
    </citation>
    <scope>NUCLEOTIDE SEQUENCE</scope>
    <source>
        <strain evidence="3">MT/VB/25A 57/8</strain>
    </source>
</reference>
<dbReference type="InterPro" id="IPR051222">
    <property type="entry name" value="PPR/CCM1_RNA-binding"/>
</dbReference>
<evidence type="ECO:0000313" key="3">
    <source>
        <dbReference type="EMBL" id="KAJ9146854.1"/>
    </source>
</evidence>
<dbReference type="Gene3D" id="1.25.40.10">
    <property type="entry name" value="Tetratricopeptide repeat domain"/>
    <property type="match status" value="3"/>
</dbReference>
<evidence type="ECO:0000256" key="1">
    <source>
        <dbReference type="ARBA" id="ARBA00022737"/>
    </source>
</evidence>
<proteinExistence type="predicted"/>
<evidence type="ECO:0008006" key="5">
    <source>
        <dbReference type="Google" id="ProtNLM"/>
    </source>
</evidence>
<organism evidence="3 4">
    <name type="scientific">Hevea brasiliensis</name>
    <name type="common">Para rubber tree</name>
    <name type="synonym">Siphonia brasiliensis</name>
    <dbReference type="NCBI Taxonomy" id="3981"/>
    <lineage>
        <taxon>Eukaryota</taxon>
        <taxon>Viridiplantae</taxon>
        <taxon>Streptophyta</taxon>
        <taxon>Embryophyta</taxon>
        <taxon>Tracheophyta</taxon>
        <taxon>Spermatophyta</taxon>
        <taxon>Magnoliopsida</taxon>
        <taxon>eudicotyledons</taxon>
        <taxon>Gunneridae</taxon>
        <taxon>Pentapetalae</taxon>
        <taxon>rosids</taxon>
        <taxon>fabids</taxon>
        <taxon>Malpighiales</taxon>
        <taxon>Euphorbiaceae</taxon>
        <taxon>Crotonoideae</taxon>
        <taxon>Micrandreae</taxon>
        <taxon>Hevea</taxon>
    </lineage>
</organism>
<evidence type="ECO:0000313" key="4">
    <source>
        <dbReference type="Proteomes" id="UP001174677"/>
    </source>
</evidence>
<dbReference type="EMBL" id="JARPOI010000016">
    <property type="protein sequence ID" value="KAJ9146854.1"/>
    <property type="molecule type" value="Genomic_DNA"/>
</dbReference>
<feature type="repeat" description="PPR" evidence="2">
    <location>
        <begin position="36"/>
        <end position="70"/>
    </location>
</feature>
<keyword evidence="1" id="KW-0677">Repeat</keyword>
<evidence type="ECO:0000256" key="2">
    <source>
        <dbReference type="PROSITE-ProRule" id="PRU00708"/>
    </source>
</evidence>
<dbReference type="PANTHER" id="PTHR47942">
    <property type="entry name" value="TETRATRICOPEPTIDE REPEAT (TPR)-LIKE SUPERFAMILY PROTEIN-RELATED"/>
    <property type="match status" value="1"/>
</dbReference>
<dbReference type="Pfam" id="PF13041">
    <property type="entry name" value="PPR_2"/>
    <property type="match status" value="2"/>
</dbReference>
<feature type="repeat" description="PPR" evidence="2">
    <location>
        <begin position="71"/>
        <end position="105"/>
    </location>
</feature>
<accession>A0ABQ9KSZ7</accession>
<dbReference type="InterPro" id="IPR011990">
    <property type="entry name" value="TPR-like_helical_dom_sf"/>
</dbReference>
<gene>
    <name evidence="3" type="ORF">P3X46_029073</name>
</gene>
<comment type="caution">
    <text evidence="3">The sequence shown here is derived from an EMBL/GenBank/DDBJ whole genome shotgun (WGS) entry which is preliminary data.</text>
</comment>
<keyword evidence="4" id="KW-1185">Reference proteome</keyword>
<dbReference type="Proteomes" id="UP001174677">
    <property type="component" value="Chromosome 16"/>
</dbReference>